<reference evidence="2" key="1">
    <citation type="journal article" date="2017" name="Nat. Microbiol.">
        <title>Global analysis of biosynthetic gene clusters reveals vast potential of secondary metabolite production in Penicillium species.</title>
        <authorList>
            <person name="Nielsen J.C."/>
            <person name="Grijseels S."/>
            <person name="Prigent S."/>
            <person name="Ji B."/>
            <person name="Dainat J."/>
            <person name="Nielsen K.F."/>
            <person name="Frisvad J.C."/>
            <person name="Workman M."/>
            <person name="Nielsen J."/>
        </authorList>
    </citation>
    <scope>NUCLEOTIDE SEQUENCE [LARGE SCALE GENOMIC DNA]</scope>
    <source>
        <strain evidence="2">IBT 24891</strain>
    </source>
</reference>
<evidence type="ECO:0000313" key="1">
    <source>
        <dbReference type="EMBL" id="OQE23930.1"/>
    </source>
</evidence>
<sequence length="362" mass="41661">MPTVQDLLLTHVPPPLWGDNGTSTSAKRWTDEFPRFERIIYHGSRQGPTSFEDIHRFLGPDQRTPSMADRLGLATAAHRPNNTPQYMENEADVVRVFYQDVISPVALAFSGSTAATFQSPEMPPQMGGALMNQRSESSTQDAAHNIDFQMVMPHSNQLLSRPAIIGEFKKPRSIIPNEWKSSERGSFGAVTRSLQKELRGYAWKYRCPQVFIFDGNHLVLVQFRARSLDGIRDATCDIDVCVISHPIGTILENIPTMQYAIYLLCWTGFRRLCGTLSFRTVGDVLERAPLEVTIDNLIRKYQYFSGIPSWYGYDGSKYQSPRGWRRDFRWRLRSNGRWEGYWYWTNGHETVRDTENCFIWSR</sequence>
<comment type="caution">
    <text evidence="1">The sequence shown here is derived from an EMBL/GenBank/DDBJ whole genome shotgun (WGS) entry which is preliminary data.</text>
</comment>
<keyword evidence="2" id="KW-1185">Reference proteome</keyword>
<dbReference type="AlphaFoldDB" id="A0A1V6TDA7"/>
<proteinExistence type="predicted"/>
<name>A0A1V6TDA7_9EURO</name>
<dbReference type="Proteomes" id="UP000191285">
    <property type="component" value="Unassembled WGS sequence"/>
</dbReference>
<protein>
    <submittedName>
        <fullName evidence="1">Uncharacterized protein</fullName>
    </submittedName>
</protein>
<accession>A0A1V6TDA7</accession>
<gene>
    <name evidence="1" type="ORF">PENSTE_c008G09257</name>
</gene>
<organism evidence="1 2">
    <name type="scientific">Penicillium steckii</name>
    <dbReference type="NCBI Taxonomy" id="303698"/>
    <lineage>
        <taxon>Eukaryota</taxon>
        <taxon>Fungi</taxon>
        <taxon>Dikarya</taxon>
        <taxon>Ascomycota</taxon>
        <taxon>Pezizomycotina</taxon>
        <taxon>Eurotiomycetes</taxon>
        <taxon>Eurotiomycetidae</taxon>
        <taxon>Eurotiales</taxon>
        <taxon>Aspergillaceae</taxon>
        <taxon>Penicillium</taxon>
    </lineage>
</organism>
<dbReference type="EMBL" id="MLKD01000008">
    <property type="protein sequence ID" value="OQE23930.1"/>
    <property type="molecule type" value="Genomic_DNA"/>
</dbReference>
<dbReference type="OrthoDB" id="4317186at2759"/>
<evidence type="ECO:0000313" key="2">
    <source>
        <dbReference type="Proteomes" id="UP000191285"/>
    </source>
</evidence>